<organism evidence="7 8">
    <name type="scientific">Dictyobacter aurantiacus</name>
    <dbReference type="NCBI Taxonomy" id="1936993"/>
    <lineage>
        <taxon>Bacteria</taxon>
        <taxon>Bacillati</taxon>
        <taxon>Chloroflexota</taxon>
        <taxon>Ktedonobacteria</taxon>
        <taxon>Ktedonobacterales</taxon>
        <taxon>Dictyobacteraceae</taxon>
        <taxon>Dictyobacter</taxon>
    </lineage>
</organism>
<evidence type="ECO:0000313" key="8">
    <source>
        <dbReference type="Proteomes" id="UP000287224"/>
    </source>
</evidence>
<dbReference type="InterPro" id="IPR001046">
    <property type="entry name" value="NRAMP_fam"/>
</dbReference>
<dbReference type="GO" id="GO:0015086">
    <property type="term" value="F:cadmium ion transmembrane transporter activity"/>
    <property type="evidence" value="ECO:0007669"/>
    <property type="project" value="TreeGrafter"/>
</dbReference>
<feature type="transmembrane region" description="Helical" evidence="6">
    <location>
        <begin position="146"/>
        <end position="171"/>
    </location>
</feature>
<evidence type="ECO:0000313" key="7">
    <source>
        <dbReference type="EMBL" id="GCE08395.1"/>
    </source>
</evidence>
<dbReference type="PANTHER" id="PTHR11706:SF33">
    <property type="entry name" value="NATURAL RESISTANCE-ASSOCIATED MACROPHAGE PROTEIN 2"/>
    <property type="match status" value="1"/>
</dbReference>
<feature type="transmembrane region" description="Helical" evidence="6">
    <location>
        <begin position="82"/>
        <end position="100"/>
    </location>
</feature>
<comment type="subcellular location">
    <subcellularLocation>
        <location evidence="1">Membrane</location>
        <topology evidence="1">Multi-pass membrane protein</topology>
    </subcellularLocation>
</comment>
<evidence type="ECO:0000256" key="5">
    <source>
        <dbReference type="ARBA" id="ARBA00023136"/>
    </source>
</evidence>
<keyword evidence="5 6" id="KW-0472">Membrane</keyword>
<dbReference type="Pfam" id="PF01566">
    <property type="entry name" value="Nramp"/>
    <property type="match status" value="1"/>
</dbReference>
<feature type="transmembrane region" description="Helical" evidence="6">
    <location>
        <begin position="310"/>
        <end position="338"/>
    </location>
</feature>
<protein>
    <submittedName>
        <fullName evidence="7">Mn transporter</fullName>
    </submittedName>
</protein>
<evidence type="ECO:0000256" key="2">
    <source>
        <dbReference type="ARBA" id="ARBA00022448"/>
    </source>
</evidence>
<feature type="transmembrane region" description="Helical" evidence="6">
    <location>
        <begin position="183"/>
        <end position="201"/>
    </location>
</feature>
<evidence type="ECO:0000256" key="3">
    <source>
        <dbReference type="ARBA" id="ARBA00022692"/>
    </source>
</evidence>
<feature type="transmembrane region" description="Helical" evidence="6">
    <location>
        <begin position="264"/>
        <end position="290"/>
    </location>
</feature>
<comment type="caution">
    <text evidence="7">The sequence shown here is derived from an EMBL/GenBank/DDBJ whole genome shotgun (WGS) entry which is preliminary data.</text>
</comment>
<feature type="transmembrane region" description="Helical" evidence="6">
    <location>
        <begin position="359"/>
        <end position="379"/>
    </location>
</feature>
<keyword evidence="2" id="KW-0813">Transport</keyword>
<feature type="transmembrane region" description="Helical" evidence="6">
    <location>
        <begin position="221"/>
        <end position="243"/>
    </location>
</feature>
<dbReference type="GO" id="GO:0005886">
    <property type="term" value="C:plasma membrane"/>
    <property type="evidence" value="ECO:0007669"/>
    <property type="project" value="TreeGrafter"/>
</dbReference>
<accession>A0A401ZNF5</accession>
<feature type="transmembrane region" description="Helical" evidence="6">
    <location>
        <begin position="423"/>
        <end position="445"/>
    </location>
</feature>
<gene>
    <name evidence="7" type="ORF">KDAU_57240</name>
</gene>
<dbReference type="GO" id="GO:0005384">
    <property type="term" value="F:manganese ion transmembrane transporter activity"/>
    <property type="evidence" value="ECO:0007669"/>
    <property type="project" value="TreeGrafter"/>
</dbReference>
<proteinExistence type="predicted"/>
<reference evidence="8" key="1">
    <citation type="submission" date="2018-12" db="EMBL/GenBank/DDBJ databases">
        <title>Tengunoibacter tsumagoiensis gen. nov., sp. nov., Dictyobacter kobayashii sp. nov., D. alpinus sp. nov., and D. joshuensis sp. nov. and description of Dictyobacteraceae fam. nov. within the order Ktedonobacterales isolated from Tengu-no-mugimeshi.</title>
        <authorList>
            <person name="Wang C.M."/>
            <person name="Zheng Y."/>
            <person name="Sakai Y."/>
            <person name="Toyoda A."/>
            <person name="Minakuchi Y."/>
            <person name="Abe K."/>
            <person name="Yokota A."/>
            <person name="Yabe S."/>
        </authorList>
    </citation>
    <scope>NUCLEOTIDE SEQUENCE [LARGE SCALE GENOMIC DNA]</scope>
    <source>
        <strain evidence="8">S-27</strain>
    </source>
</reference>
<dbReference type="NCBIfam" id="NF037982">
    <property type="entry name" value="Nramp_1"/>
    <property type="match status" value="1"/>
</dbReference>
<dbReference type="AlphaFoldDB" id="A0A401ZNF5"/>
<evidence type="ECO:0000256" key="6">
    <source>
        <dbReference type="SAM" id="Phobius"/>
    </source>
</evidence>
<dbReference type="EMBL" id="BIFQ01000002">
    <property type="protein sequence ID" value="GCE08395.1"/>
    <property type="molecule type" value="Genomic_DNA"/>
</dbReference>
<dbReference type="PANTHER" id="PTHR11706">
    <property type="entry name" value="SOLUTE CARRIER PROTEIN FAMILY 11 MEMBER"/>
    <property type="match status" value="1"/>
</dbReference>
<keyword evidence="8" id="KW-1185">Reference proteome</keyword>
<dbReference type="GO" id="GO:0034755">
    <property type="term" value="P:iron ion transmembrane transport"/>
    <property type="evidence" value="ECO:0007669"/>
    <property type="project" value="TreeGrafter"/>
</dbReference>
<feature type="transmembrane region" description="Helical" evidence="6">
    <location>
        <begin position="391"/>
        <end position="411"/>
    </location>
</feature>
<feature type="transmembrane region" description="Helical" evidence="6">
    <location>
        <begin position="121"/>
        <end position="140"/>
    </location>
</feature>
<keyword evidence="3 6" id="KW-0812">Transmembrane</keyword>
<dbReference type="Proteomes" id="UP000287224">
    <property type="component" value="Unassembled WGS sequence"/>
</dbReference>
<keyword evidence="4 6" id="KW-1133">Transmembrane helix</keyword>
<sequence length="458" mass="49593">MGVYILLKIHIREESFMENNKPIIPADKSGATHPPRRHPRFFRTILFYLGIFGPGLIAANAGNDPGGIATYSSMGSQFGYSMLWVMVVLTIGMGLVQEMCARMGAVTGEGLSDLIRENFPLRLTVFIMFIFLLANGGVIVSEFIGIAAALNLFGVPSWIGAPLGGLLIWLLVARGSYRHVEKIFLVLTFVFFAYIFSAFLAKPDWGAIATGTVVPTIQPNGGYILMIVTAVGTTISPYMQLYIQSAVAEKGISMKEFKYERIEVWVGAIFSNTIAFFIIVSTAATLFVASHGKGVAIGSAAEAALALKPFLGIFASRAFAVGMLGAALLAAGVLPLSTSYSLSEAFGFERGVGRTFQQAPFFWGMFTLLIVLGVIVAMLPNLPVIQLLLNLYLLNGLLLPIILFAILYLINQKRLMGRHVNRLAYNVVSYALAIIVSGLAIFYLLSQVLGFFGVKLLG</sequence>
<name>A0A401ZNF5_9CHLR</name>
<evidence type="ECO:0000256" key="1">
    <source>
        <dbReference type="ARBA" id="ARBA00004141"/>
    </source>
</evidence>
<feature type="transmembrane region" description="Helical" evidence="6">
    <location>
        <begin position="45"/>
        <end position="62"/>
    </location>
</feature>
<evidence type="ECO:0000256" key="4">
    <source>
        <dbReference type="ARBA" id="ARBA00022989"/>
    </source>
</evidence>